<evidence type="ECO:0000313" key="2">
    <source>
        <dbReference type="EMBL" id="CAD9024993.1"/>
    </source>
</evidence>
<feature type="region of interest" description="Disordered" evidence="1">
    <location>
        <begin position="36"/>
        <end position="57"/>
    </location>
</feature>
<gene>
    <name evidence="2" type="ORF">EGYM00392_LOCUS36119</name>
</gene>
<dbReference type="EMBL" id="HBGA01096925">
    <property type="protein sequence ID" value="CAD9024993.1"/>
    <property type="molecule type" value="Transcribed_RNA"/>
</dbReference>
<evidence type="ECO:0000256" key="1">
    <source>
        <dbReference type="SAM" id="MobiDB-lite"/>
    </source>
</evidence>
<sequence length="91" mass="10470">MEIHSRWISEALPLIKIVICDCWSFNFNHNHGNKQVREEHHAGHSHSSKDNSSLGKVSNCPQLQWDAVTFKVDVICTVEQVWLSHAVCFEE</sequence>
<organism evidence="2">
    <name type="scientific">Eutreptiella gymnastica</name>
    <dbReference type="NCBI Taxonomy" id="73025"/>
    <lineage>
        <taxon>Eukaryota</taxon>
        <taxon>Discoba</taxon>
        <taxon>Euglenozoa</taxon>
        <taxon>Euglenida</taxon>
        <taxon>Spirocuta</taxon>
        <taxon>Euglenophyceae</taxon>
        <taxon>Eutreptiales</taxon>
        <taxon>Eutreptiaceae</taxon>
        <taxon>Eutreptiella</taxon>
    </lineage>
</organism>
<name>A0A7S1NK40_9EUGL</name>
<protein>
    <submittedName>
        <fullName evidence="2">Uncharacterized protein</fullName>
    </submittedName>
</protein>
<proteinExistence type="predicted"/>
<dbReference type="AlphaFoldDB" id="A0A7S1NK40"/>
<accession>A0A7S1NK40</accession>
<reference evidence="2" key="1">
    <citation type="submission" date="2021-01" db="EMBL/GenBank/DDBJ databases">
        <authorList>
            <person name="Corre E."/>
            <person name="Pelletier E."/>
            <person name="Niang G."/>
            <person name="Scheremetjew M."/>
            <person name="Finn R."/>
            <person name="Kale V."/>
            <person name="Holt S."/>
            <person name="Cochrane G."/>
            <person name="Meng A."/>
            <person name="Brown T."/>
            <person name="Cohen L."/>
        </authorList>
    </citation>
    <scope>NUCLEOTIDE SEQUENCE</scope>
    <source>
        <strain evidence="2">NIES-381</strain>
    </source>
</reference>